<organism evidence="1 2">
    <name type="scientific">Methylobacterium jeotgali</name>
    <dbReference type="NCBI Taxonomy" id="381630"/>
    <lineage>
        <taxon>Bacteria</taxon>
        <taxon>Pseudomonadati</taxon>
        <taxon>Pseudomonadota</taxon>
        <taxon>Alphaproteobacteria</taxon>
        <taxon>Hyphomicrobiales</taxon>
        <taxon>Methylobacteriaceae</taxon>
        <taxon>Methylobacterium</taxon>
    </lineage>
</organism>
<accession>A0ABQ4STC0</accession>
<gene>
    <name evidence="1" type="ORF">AOPFMNJM_0400</name>
</gene>
<comment type="caution">
    <text evidence="1">The sequence shown here is derived from an EMBL/GenBank/DDBJ whole genome shotgun (WGS) entry which is preliminary data.</text>
</comment>
<evidence type="ECO:0000313" key="2">
    <source>
        <dbReference type="Proteomes" id="UP001055102"/>
    </source>
</evidence>
<sequence length="151" mass="15997">MAFGHTRLRGPGWHCRLPVRLAVAASLLMPTAGRAVTPMSPHLDRASLISLSDALSAAGISDVEGSAVQVALLAVLGSAPAERRYRYREPYPQLPDVDAAAAASGNGCAEVTLHIRPKGAARRPAAILGVYCLLDPVRLTWGERSLRLAPR</sequence>
<dbReference type="Proteomes" id="UP001055102">
    <property type="component" value="Unassembled WGS sequence"/>
</dbReference>
<reference evidence="1" key="1">
    <citation type="journal article" date="2021" name="Front. Microbiol.">
        <title>Comprehensive Comparative Genomics and Phenotyping of Methylobacterium Species.</title>
        <authorList>
            <person name="Alessa O."/>
            <person name="Ogura Y."/>
            <person name="Fujitani Y."/>
            <person name="Takami H."/>
            <person name="Hayashi T."/>
            <person name="Sahin N."/>
            <person name="Tani A."/>
        </authorList>
    </citation>
    <scope>NUCLEOTIDE SEQUENCE</scope>
    <source>
        <strain evidence="1">LMG 23639</strain>
    </source>
</reference>
<keyword evidence="2" id="KW-1185">Reference proteome</keyword>
<evidence type="ECO:0000313" key="1">
    <source>
        <dbReference type="EMBL" id="GJE05103.1"/>
    </source>
</evidence>
<reference evidence="1" key="2">
    <citation type="submission" date="2021-08" db="EMBL/GenBank/DDBJ databases">
        <authorList>
            <person name="Tani A."/>
            <person name="Ola A."/>
            <person name="Ogura Y."/>
            <person name="Katsura K."/>
            <person name="Hayashi T."/>
        </authorList>
    </citation>
    <scope>NUCLEOTIDE SEQUENCE</scope>
    <source>
        <strain evidence="1">LMG 23639</strain>
    </source>
</reference>
<protein>
    <submittedName>
        <fullName evidence="1">Uncharacterized protein</fullName>
    </submittedName>
</protein>
<proteinExistence type="predicted"/>
<dbReference type="EMBL" id="BPQR01000007">
    <property type="protein sequence ID" value="GJE05103.1"/>
    <property type="molecule type" value="Genomic_DNA"/>
</dbReference>
<name>A0ABQ4STC0_9HYPH</name>